<feature type="compositionally biased region" description="Polar residues" evidence="1">
    <location>
        <begin position="17"/>
        <end position="34"/>
    </location>
</feature>
<evidence type="ECO:0000313" key="4">
    <source>
        <dbReference type="Proteomes" id="UP001648503"/>
    </source>
</evidence>
<gene>
    <name evidence="3" type="ORF">BASA50_007942</name>
</gene>
<comment type="caution">
    <text evidence="3">The sequence shown here is derived from an EMBL/GenBank/DDBJ whole genome shotgun (WGS) entry which is preliminary data.</text>
</comment>
<dbReference type="EMBL" id="JAFCIX010000376">
    <property type="protein sequence ID" value="KAH6592654.1"/>
    <property type="molecule type" value="Genomic_DNA"/>
</dbReference>
<feature type="region of interest" description="Disordered" evidence="1">
    <location>
        <begin position="17"/>
        <end position="58"/>
    </location>
</feature>
<evidence type="ECO:0000256" key="2">
    <source>
        <dbReference type="SAM" id="SignalP"/>
    </source>
</evidence>
<organism evidence="3 4">
    <name type="scientific">Batrachochytrium salamandrivorans</name>
    <dbReference type="NCBI Taxonomy" id="1357716"/>
    <lineage>
        <taxon>Eukaryota</taxon>
        <taxon>Fungi</taxon>
        <taxon>Fungi incertae sedis</taxon>
        <taxon>Chytridiomycota</taxon>
        <taxon>Chytridiomycota incertae sedis</taxon>
        <taxon>Chytridiomycetes</taxon>
        <taxon>Rhizophydiales</taxon>
        <taxon>Rhizophydiales incertae sedis</taxon>
        <taxon>Batrachochytrium</taxon>
    </lineage>
</organism>
<keyword evidence="4" id="KW-1185">Reference proteome</keyword>
<feature type="signal peptide" evidence="2">
    <location>
        <begin position="1"/>
        <end position="18"/>
    </location>
</feature>
<accession>A0ABQ8F5L3</accession>
<sequence>MKFNAFVVAAMVITSVNAGGSDKPSSGDENSGGRSKSVVPEGLMGDSSGSESLQESLGHVSETRIVTGLMEISPNESQYSEPTEYDPKCDPIVDKLHELWNRNSAIDYMFQSQMLAYFNRLMKRDEHAWVERSKSTS</sequence>
<proteinExistence type="predicted"/>
<dbReference type="Proteomes" id="UP001648503">
    <property type="component" value="Unassembled WGS sequence"/>
</dbReference>
<feature type="compositionally biased region" description="Low complexity" evidence="1">
    <location>
        <begin position="47"/>
        <end position="58"/>
    </location>
</feature>
<keyword evidence="2" id="KW-0732">Signal</keyword>
<protein>
    <submittedName>
        <fullName evidence="3">Uncharacterized protein</fullName>
    </submittedName>
</protein>
<evidence type="ECO:0000256" key="1">
    <source>
        <dbReference type="SAM" id="MobiDB-lite"/>
    </source>
</evidence>
<feature type="chain" id="PRO_5045160356" evidence="2">
    <location>
        <begin position="19"/>
        <end position="137"/>
    </location>
</feature>
<name>A0ABQ8F5L3_9FUNG</name>
<reference evidence="3 4" key="1">
    <citation type="submission" date="2021-02" db="EMBL/GenBank/DDBJ databases">
        <title>Variation within the Batrachochytrium salamandrivorans European outbreak.</title>
        <authorList>
            <person name="Kelly M."/>
            <person name="Pasmans F."/>
            <person name="Shea T.P."/>
            <person name="Munoz J.F."/>
            <person name="Carranza S."/>
            <person name="Cuomo C.A."/>
            <person name="Martel A."/>
        </authorList>
    </citation>
    <scope>NUCLEOTIDE SEQUENCE [LARGE SCALE GENOMIC DNA]</scope>
    <source>
        <strain evidence="3 4">AMFP18/2</strain>
    </source>
</reference>
<evidence type="ECO:0000313" key="3">
    <source>
        <dbReference type="EMBL" id="KAH6592654.1"/>
    </source>
</evidence>